<protein>
    <submittedName>
        <fullName evidence="1">Short chain dehydrogenase</fullName>
    </submittedName>
</protein>
<dbReference type="Proteomes" id="UP000464330">
    <property type="component" value="Chromosome"/>
</dbReference>
<dbReference type="InterPro" id="IPR036291">
    <property type="entry name" value="NAD(P)-bd_dom_sf"/>
</dbReference>
<sequence>MISGASRGLGRALTLAFAAKGAKLAIAARGEKALVPVA</sequence>
<dbReference type="Gene3D" id="3.40.50.720">
    <property type="entry name" value="NAD(P)-binding Rossmann-like Domain"/>
    <property type="match status" value="1"/>
</dbReference>
<organism evidence="1 2">
    <name type="scientific">Paenibacillus larvae subsp. larvae</name>
    <dbReference type="NCBI Taxonomy" id="147375"/>
    <lineage>
        <taxon>Bacteria</taxon>
        <taxon>Bacillati</taxon>
        <taxon>Bacillota</taxon>
        <taxon>Bacilli</taxon>
        <taxon>Bacillales</taxon>
        <taxon>Paenibacillaceae</taxon>
        <taxon>Paenibacillus</taxon>
    </lineage>
</organism>
<dbReference type="EMBL" id="CP019717">
    <property type="protein sequence ID" value="QHZ52079.1"/>
    <property type="molecule type" value="Genomic_DNA"/>
</dbReference>
<evidence type="ECO:0000313" key="1">
    <source>
        <dbReference type="EMBL" id="QHZ52079.1"/>
    </source>
</evidence>
<reference evidence="1 2" key="1">
    <citation type="journal article" date="2020" name="Int. J. Med. Microbiol.">
        <title>Discovery of Paenibacillus larvae ERIC V: Phenotypic and genomic comparison to genotypes ERIC I-IV reveal different inventories of virulence factors which correlate with epidemiological prevalences of American Foulbrood.</title>
        <authorList>
            <person name="Beims H."/>
            <person name="Bunk B."/>
            <person name="Erler S."/>
            <person name="Mohr K.I."/>
            <person name="Sproer C."/>
            <person name="Pradella S."/>
            <person name="Gunther G."/>
            <person name="Rohde M."/>
            <person name="von der Ohe W."/>
            <person name="Steinert M."/>
        </authorList>
    </citation>
    <scope>NUCLEOTIDE SEQUENCE [LARGE SCALE GENOMIC DNA]</scope>
    <source>
        <strain evidence="1">Eric_V</strain>
    </source>
</reference>
<dbReference type="AlphaFoldDB" id="A0A6C0QTK8"/>
<accession>A0A6C0QTK8</accession>
<evidence type="ECO:0000313" key="2">
    <source>
        <dbReference type="Proteomes" id="UP000464330"/>
    </source>
</evidence>
<name>A0A6C0QTK8_9BACL</name>
<gene>
    <name evidence="1" type="ORF">ERICV_02960</name>
</gene>
<dbReference type="RefSeq" id="WP_024093945.1">
    <property type="nucleotide sequence ID" value="NZ_CP019651.1"/>
</dbReference>
<dbReference type="SUPFAM" id="SSF51735">
    <property type="entry name" value="NAD(P)-binding Rossmann-fold domains"/>
    <property type="match status" value="1"/>
</dbReference>
<proteinExistence type="predicted"/>